<evidence type="ECO:0008006" key="5">
    <source>
        <dbReference type="Google" id="ProtNLM"/>
    </source>
</evidence>
<evidence type="ECO:0000256" key="2">
    <source>
        <dbReference type="SAM" id="Phobius"/>
    </source>
</evidence>
<dbReference type="EMBL" id="JAFBDR010000013">
    <property type="protein sequence ID" value="MBM7572025.1"/>
    <property type="molecule type" value="Genomic_DNA"/>
</dbReference>
<feature type="region of interest" description="Disordered" evidence="1">
    <location>
        <begin position="118"/>
        <end position="149"/>
    </location>
</feature>
<feature type="region of interest" description="Disordered" evidence="1">
    <location>
        <begin position="14"/>
        <end position="38"/>
    </location>
</feature>
<protein>
    <recommendedName>
        <fullName evidence="5">SPOR domain-containing protein</fullName>
    </recommendedName>
</protein>
<comment type="caution">
    <text evidence="3">The sequence shown here is derived from an EMBL/GenBank/DDBJ whole genome shotgun (WGS) entry which is preliminary data.</text>
</comment>
<proteinExistence type="predicted"/>
<reference evidence="3 4" key="1">
    <citation type="submission" date="2021-01" db="EMBL/GenBank/DDBJ databases">
        <title>Genomic Encyclopedia of Type Strains, Phase IV (KMG-IV): sequencing the most valuable type-strain genomes for metagenomic binning, comparative biology and taxonomic classification.</title>
        <authorList>
            <person name="Goeker M."/>
        </authorList>
    </citation>
    <scope>NUCLEOTIDE SEQUENCE [LARGE SCALE GENOMIC DNA]</scope>
    <source>
        <strain evidence="3 4">DSM 23711</strain>
    </source>
</reference>
<keyword evidence="4" id="KW-1185">Reference proteome</keyword>
<feature type="transmembrane region" description="Helical" evidence="2">
    <location>
        <begin position="80"/>
        <end position="103"/>
    </location>
</feature>
<evidence type="ECO:0000313" key="3">
    <source>
        <dbReference type="EMBL" id="MBM7572025.1"/>
    </source>
</evidence>
<sequence length="327" mass="36338">MDNYKTISIKLNGKESTIPSNNGQKNDSLESSYQEQAASIENSYEPDDLVEYEKKHNSGDIDEWLNLNRPIKSHKRIPPVFKVFGFAAISATLIGVSLGFIMLRMFAGIDNEGVEAAQSTEINPPAVTSTNEASNQTTEESNPGNSASTTALTLDGMEAYIVQGGVFSSMDQAQVWQQHFDSVGIPTMIWENGDEYRIFAGISDSEVYLDEKVSGMSNVDLELYIRPWQTDGFSVDVSSSAADWLEGFLMNWNSTLSLINQDSSHSELATTWEQWLEKTPDTENSLLQGLSEEAKAFVEVVNDDASMNQLQIQLLHMWKAYTNIGKE</sequence>
<evidence type="ECO:0000313" key="4">
    <source>
        <dbReference type="Proteomes" id="UP001296943"/>
    </source>
</evidence>
<keyword evidence="2" id="KW-0472">Membrane</keyword>
<name>A0ABS2N288_9BACI</name>
<keyword evidence="2" id="KW-0812">Transmembrane</keyword>
<keyword evidence="2" id="KW-1133">Transmembrane helix</keyword>
<dbReference type="RefSeq" id="WP_204500140.1">
    <property type="nucleotide sequence ID" value="NZ_JAFBDR010000013.1"/>
</dbReference>
<gene>
    <name evidence="3" type="ORF">JOC48_002526</name>
</gene>
<organism evidence="3 4">
    <name type="scientific">Aquibacillus albus</name>
    <dbReference type="NCBI Taxonomy" id="1168171"/>
    <lineage>
        <taxon>Bacteria</taxon>
        <taxon>Bacillati</taxon>
        <taxon>Bacillota</taxon>
        <taxon>Bacilli</taxon>
        <taxon>Bacillales</taxon>
        <taxon>Bacillaceae</taxon>
        <taxon>Aquibacillus</taxon>
    </lineage>
</organism>
<evidence type="ECO:0000256" key="1">
    <source>
        <dbReference type="SAM" id="MobiDB-lite"/>
    </source>
</evidence>
<accession>A0ABS2N288</accession>
<dbReference type="Proteomes" id="UP001296943">
    <property type="component" value="Unassembled WGS sequence"/>
</dbReference>